<keyword evidence="3" id="KW-1185">Reference proteome</keyword>
<gene>
    <name evidence="2" type="ORF">DPMN_028879</name>
</gene>
<comment type="caution">
    <text evidence="2">The sequence shown here is derived from an EMBL/GenBank/DDBJ whole genome shotgun (WGS) entry which is preliminary data.</text>
</comment>
<evidence type="ECO:0000256" key="1">
    <source>
        <dbReference type="SAM" id="MobiDB-lite"/>
    </source>
</evidence>
<feature type="region of interest" description="Disordered" evidence="1">
    <location>
        <begin position="1"/>
        <end position="21"/>
    </location>
</feature>
<reference evidence="2" key="2">
    <citation type="submission" date="2020-11" db="EMBL/GenBank/DDBJ databases">
        <authorList>
            <person name="McCartney M.A."/>
            <person name="Auch B."/>
            <person name="Kono T."/>
            <person name="Mallez S."/>
            <person name="Becker A."/>
            <person name="Gohl D.M."/>
            <person name="Silverstein K.A.T."/>
            <person name="Koren S."/>
            <person name="Bechman K.B."/>
            <person name="Herman A."/>
            <person name="Abrahante J.E."/>
            <person name="Garbe J."/>
        </authorList>
    </citation>
    <scope>NUCLEOTIDE SEQUENCE</scope>
    <source>
        <strain evidence="2">Duluth1</strain>
        <tissue evidence="2">Whole animal</tissue>
    </source>
</reference>
<reference evidence="2" key="1">
    <citation type="journal article" date="2019" name="bioRxiv">
        <title>The Genome of the Zebra Mussel, Dreissena polymorpha: A Resource for Invasive Species Research.</title>
        <authorList>
            <person name="McCartney M.A."/>
            <person name="Auch B."/>
            <person name="Kono T."/>
            <person name="Mallez S."/>
            <person name="Zhang Y."/>
            <person name="Obille A."/>
            <person name="Becker A."/>
            <person name="Abrahante J.E."/>
            <person name="Garbe J."/>
            <person name="Badalamenti J.P."/>
            <person name="Herman A."/>
            <person name="Mangelson H."/>
            <person name="Liachko I."/>
            <person name="Sullivan S."/>
            <person name="Sone E.D."/>
            <person name="Koren S."/>
            <person name="Silverstein K.A.T."/>
            <person name="Beckman K.B."/>
            <person name="Gohl D.M."/>
        </authorList>
    </citation>
    <scope>NUCLEOTIDE SEQUENCE</scope>
    <source>
        <strain evidence="2">Duluth1</strain>
        <tissue evidence="2">Whole animal</tissue>
    </source>
</reference>
<dbReference type="EMBL" id="JAIWYP010000002">
    <property type="protein sequence ID" value="KAH3865835.1"/>
    <property type="molecule type" value="Genomic_DNA"/>
</dbReference>
<evidence type="ECO:0000313" key="2">
    <source>
        <dbReference type="EMBL" id="KAH3865835.1"/>
    </source>
</evidence>
<dbReference type="Proteomes" id="UP000828390">
    <property type="component" value="Unassembled WGS sequence"/>
</dbReference>
<feature type="region of interest" description="Disordered" evidence="1">
    <location>
        <begin position="36"/>
        <end position="55"/>
    </location>
</feature>
<name>A0A9D4LVH2_DREPO</name>
<protein>
    <submittedName>
        <fullName evidence="2">Uncharacterized protein</fullName>
    </submittedName>
</protein>
<proteinExistence type="predicted"/>
<organism evidence="2 3">
    <name type="scientific">Dreissena polymorpha</name>
    <name type="common">Zebra mussel</name>
    <name type="synonym">Mytilus polymorpha</name>
    <dbReference type="NCBI Taxonomy" id="45954"/>
    <lineage>
        <taxon>Eukaryota</taxon>
        <taxon>Metazoa</taxon>
        <taxon>Spiralia</taxon>
        <taxon>Lophotrochozoa</taxon>
        <taxon>Mollusca</taxon>
        <taxon>Bivalvia</taxon>
        <taxon>Autobranchia</taxon>
        <taxon>Heteroconchia</taxon>
        <taxon>Euheterodonta</taxon>
        <taxon>Imparidentia</taxon>
        <taxon>Neoheterodontei</taxon>
        <taxon>Myida</taxon>
        <taxon>Dreissenoidea</taxon>
        <taxon>Dreissenidae</taxon>
        <taxon>Dreissena</taxon>
    </lineage>
</organism>
<accession>A0A9D4LVH2</accession>
<sequence>MRQKQNKSLSKGEFLKESRQRRIHNEIVKCTTWILTRQETNKNTSHAGPNRNYSD</sequence>
<evidence type="ECO:0000313" key="3">
    <source>
        <dbReference type="Proteomes" id="UP000828390"/>
    </source>
</evidence>
<dbReference type="AlphaFoldDB" id="A0A9D4LVH2"/>